<keyword evidence="2" id="KW-0833">Ubl conjugation pathway</keyword>
<evidence type="ECO:0000256" key="4">
    <source>
        <dbReference type="SAM" id="MobiDB-lite"/>
    </source>
</evidence>
<dbReference type="PANTHER" id="PTHR24006:SF827">
    <property type="entry name" value="UBIQUITIN CARBOXYL-TERMINAL HYDROLASE 34"/>
    <property type="match status" value="1"/>
</dbReference>
<dbReference type="PROSITE" id="PS50235">
    <property type="entry name" value="USP_3"/>
    <property type="match status" value="1"/>
</dbReference>
<dbReference type="GO" id="GO:0005634">
    <property type="term" value="C:nucleus"/>
    <property type="evidence" value="ECO:0007669"/>
    <property type="project" value="TreeGrafter"/>
</dbReference>
<dbReference type="PANTHER" id="PTHR24006">
    <property type="entry name" value="UBIQUITIN CARBOXYL-TERMINAL HYDROLASE"/>
    <property type="match status" value="1"/>
</dbReference>
<dbReference type="InterPro" id="IPR038765">
    <property type="entry name" value="Papain-like_cys_pep_sf"/>
</dbReference>
<keyword evidence="3" id="KW-0378">Hydrolase</keyword>
<dbReference type="InterPro" id="IPR018200">
    <property type="entry name" value="USP_CS"/>
</dbReference>
<dbReference type="Gene3D" id="3.90.70.10">
    <property type="entry name" value="Cysteine proteinases"/>
    <property type="match status" value="1"/>
</dbReference>
<dbReference type="GO" id="GO:0006508">
    <property type="term" value="P:proteolysis"/>
    <property type="evidence" value="ECO:0007669"/>
    <property type="project" value="UniProtKB-KW"/>
</dbReference>
<dbReference type="InterPro" id="IPR056850">
    <property type="entry name" value="ARM_UBP34_24_USP9X_Y"/>
</dbReference>
<evidence type="ECO:0000313" key="7">
    <source>
        <dbReference type="Proteomes" id="UP001162131"/>
    </source>
</evidence>
<gene>
    <name evidence="6" type="ORF">BSTOLATCC_MIC30620</name>
</gene>
<dbReference type="EMBL" id="CAJZBQ010000030">
    <property type="protein sequence ID" value="CAG9322245.1"/>
    <property type="molecule type" value="Genomic_DNA"/>
</dbReference>
<feature type="domain" description="USP" evidence="5">
    <location>
        <begin position="1336"/>
        <end position="1683"/>
    </location>
</feature>
<organism evidence="6 7">
    <name type="scientific">Blepharisma stoltei</name>
    <dbReference type="NCBI Taxonomy" id="1481888"/>
    <lineage>
        <taxon>Eukaryota</taxon>
        <taxon>Sar</taxon>
        <taxon>Alveolata</taxon>
        <taxon>Ciliophora</taxon>
        <taxon>Postciliodesmatophora</taxon>
        <taxon>Heterotrichea</taxon>
        <taxon>Heterotrichida</taxon>
        <taxon>Blepharismidae</taxon>
        <taxon>Blepharisma</taxon>
    </lineage>
</organism>
<sequence>MTEPLPFWCQVGKFIDAKDSMNDWCMATVISISQPSRTIAVTMDGWGDKWNTTYPFKTSKLAPFRKQTKCYTGPKRKAYRDWEYSSTEMDYMHQMIDSLLSGTPENESAFEITQFYRGKLFIFIENLLVYDFKSNKDHLPISVSLFSKTISLIVKWLKEAPKLFPYYYQGLSQPDLFLTDSKVALANAWPELLSTLNKLFALENRVSEFFLYYDEVPGDYEPVSITNLRSSNYSETLLYLINLFAKIGGFDAVLDIIRNNNDQSRVPFTFVNQILLYAINQFIDAEFSNKFFTEFTGLIFQRIKIISDTELKDLKYEEILNLLASMGKLSGELNNPALENNKLGLFLKMLKCNYLEKRIKGLTEINLVIESIEGKVIGFDNSKVKVSEKELEEWLIAEGLISLILFERPHIELIKRSGPMLRFLARLGRLEGKDLEILWESAMSKHESYIRATYAVIVEIVPFLNENQNDFLFEHFLKVKLENYDEQFLQLIHDFSSRAIMTSSKAAEEKETWNEKWYGISILENLMLDSSPVNLCKLATKYLGNILNLDCCKRLIKEYKKKAIGLIRNNNSVPQALKLLIRILGGNQEGNKKSYKIQKLEQQNNLRDLVIESLRIYMIKAKNGEIANERYSHEKNIKKRLLFIEFIYYSSERNIEITSAHLSTLWEILINSGISGNKESDIFYRWLMHGLKYSFPVNTVTAEELFRSNFLNESHFSSENVTPLGFESFKWLFINLNNCYKNIDAPNLRFKTRLSKDVIAIDKILLIQLNAKSDDISHDALKLLVGLLTRYHENLLMEAGAILNDFTNSLLQTIINNSESDQLVKRGLTLLRYLLCEDDDDDSGKTYSIYTKETHGKDYKQIFVNQNKNIRHLRKEVAKAYNQPLERTTLHIVDKVYGSYEDDIELKSLKLYWLVADFDEEGPIEFNAKQALSQNQDLIKSLFLLLSKADKHYSDLAWSLLVALPINEKLVEDLNRLEKPVQQLIDMGSMHQMLYCLNIILKLAGNAEWSEKFYKAGGTKYLTQIFNSQKEAEGGKLIAMKESSMLIVLGNLIKSHNQIDDAWNFASSLLGSFSLISKSIVSPGILTDLEELFKAMSWLIRLIDNNDAGALGGLLASVNGLLSNLFADCLINCPDTQYSHLSRSLLEEIFEYSGIFSQVYAELWNLTETAINEHKKSSEFWELLASVIQKYEPEGDHLKNSVETLMVKIECMPGEKNSNEKDVVLCGIMKVLTSAWSKTRIEPEEKHRNLFLEKCLFEVPDKIDRHGINPPKCKHTDTRNCTFDLLLELCKQSQRFLEDLTNYLGKFHEEPQWRTSRRIDWNNSPAAKEKSLTGYVGLKNLGCTCYMNSLLQQLFMISTFRESILNTDVRTDQEPLAESNLYQLQHIFSGLKSSDKMYINTKNFAKSFKDYDGNPINPNEQMDVDEFFGSFMDKLENQLQGTEYGNTIKNHFGGLQATELIGKDCVHRSERIEPFISIPVEVKTKKSLIEGLESYVAGEMLEGENAYQCDHCEAKVRAVRRVCVKHLPNYLVIALRRFEFDFDTMTRMKLNDYFEFPMELNMEPFTQEGLERAEKEKEKQAGKETVVPNKKFNDDYYNYKLRGIIIHSGTAESGHYYSYIFDLEQKKWFEFNDQWVTEINEGDIANECFGGEEKYSWSSYTSLPGSGMREKFGNGYLLFYERKGTYKSRSADDEYIEPISLAVKEAEDLEHYKKIKSANQKYWRSRHIFGAEYSRFIRGLSEIDSTSDKFLIRFLLTILIRTKERGWELVSIYKRIEKTLIGSDYLCNWVLEMICVQKITKELLLNNPMHTMRKLIVGLIKICLRVVNDEAKENFFLRFIQLLPFATKKYSKNYAQYLEVLKEAVFAAPKVIFEYKTIEILIYHLLRQPLQLPEAPQFTYFDIFLGYDENDKSEEDIKEESMFFSDAKGASSAHLYHLLFEIRSQLPLEAKTFLKRSDTISNTLKDVDSKLSARSIGKLYAELCQDEPQASFSVFEILEKLYQSAEYYSKAKLLRVFSQLVLFNDTLQQSRIDNFINFQFRNMSFCKYATDVEQIIYHIFKISSKSEVFRQIIMQKTNEMAWLANWISSNMKMTYTTYKTPGVQQTEEYVRPTYRILLSKCQKLAQGEAPNQENEWDSDEDLGSWEFQPGNEVDVLDQTGQNYIKVKIEACIGELLWLSSNKTANADQWAWKDKQSEELAPPGSKSGMRSINTSS</sequence>
<evidence type="ECO:0000259" key="5">
    <source>
        <dbReference type="PROSITE" id="PS50235"/>
    </source>
</evidence>
<dbReference type="InterPro" id="IPR050164">
    <property type="entry name" value="Peptidase_C19"/>
</dbReference>
<dbReference type="SUPFAM" id="SSF54001">
    <property type="entry name" value="Cysteine proteinases"/>
    <property type="match status" value="1"/>
</dbReference>
<keyword evidence="7" id="KW-1185">Reference proteome</keyword>
<dbReference type="InterPro" id="IPR028889">
    <property type="entry name" value="USP"/>
</dbReference>
<keyword evidence="1" id="KW-0645">Protease</keyword>
<evidence type="ECO:0000256" key="3">
    <source>
        <dbReference type="ARBA" id="ARBA00022801"/>
    </source>
</evidence>
<dbReference type="Gene3D" id="2.30.30.140">
    <property type="match status" value="1"/>
</dbReference>
<dbReference type="FunFam" id="3.90.70.10:FF:000022">
    <property type="entry name" value="Ubiquitin carboxyl-terminal hydrolase 24"/>
    <property type="match status" value="1"/>
</dbReference>
<name>A0AAU9JKH3_9CILI</name>
<proteinExistence type="predicted"/>
<dbReference type="GO" id="GO:0016579">
    <property type="term" value="P:protein deubiquitination"/>
    <property type="evidence" value="ECO:0007669"/>
    <property type="project" value="InterPro"/>
</dbReference>
<dbReference type="Pfam" id="PF00443">
    <property type="entry name" value="UCH"/>
    <property type="match status" value="1"/>
</dbReference>
<feature type="region of interest" description="Disordered" evidence="4">
    <location>
        <begin position="2189"/>
        <end position="2215"/>
    </location>
</feature>
<evidence type="ECO:0000256" key="1">
    <source>
        <dbReference type="ARBA" id="ARBA00022670"/>
    </source>
</evidence>
<dbReference type="PROSITE" id="PS00973">
    <property type="entry name" value="USP_2"/>
    <property type="match status" value="1"/>
</dbReference>
<reference evidence="6" key="1">
    <citation type="submission" date="2021-09" db="EMBL/GenBank/DDBJ databases">
        <authorList>
            <consortium name="AG Swart"/>
            <person name="Singh M."/>
            <person name="Singh A."/>
            <person name="Seah K."/>
            <person name="Emmerich C."/>
        </authorList>
    </citation>
    <scope>NUCLEOTIDE SEQUENCE</scope>
    <source>
        <strain evidence="6">ATCC30299</strain>
    </source>
</reference>
<dbReference type="GO" id="GO:0005829">
    <property type="term" value="C:cytosol"/>
    <property type="evidence" value="ECO:0007669"/>
    <property type="project" value="TreeGrafter"/>
</dbReference>
<evidence type="ECO:0000256" key="2">
    <source>
        <dbReference type="ARBA" id="ARBA00022786"/>
    </source>
</evidence>
<dbReference type="Pfam" id="PF25010">
    <property type="entry name" value="ARM_UBP24_USP9X-Y"/>
    <property type="match status" value="1"/>
</dbReference>
<protein>
    <recommendedName>
        <fullName evidence="5">USP domain-containing protein</fullName>
    </recommendedName>
</protein>
<dbReference type="Proteomes" id="UP001162131">
    <property type="component" value="Unassembled WGS sequence"/>
</dbReference>
<dbReference type="CDD" id="cd02659">
    <property type="entry name" value="peptidase_C19C"/>
    <property type="match status" value="1"/>
</dbReference>
<comment type="caution">
    <text evidence="6">The sequence shown here is derived from an EMBL/GenBank/DDBJ whole genome shotgun (WGS) entry which is preliminary data.</text>
</comment>
<evidence type="ECO:0000313" key="6">
    <source>
        <dbReference type="EMBL" id="CAG9322245.1"/>
    </source>
</evidence>
<dbReference type="InterPro" id="IPR001394">
    <property type="entry name" value="Peptidase_C19_UCH"/>
</dbReference>
<dbReference type="GO" id="GO:0004843">
    <property type="term" value="F:cysteine-type deubiquitinase activity"/>
    <property type="evidence" value="ECO:0007669"/>
    <property type="project" value="InterPro"/>
</dbReference>
<accession>A0AAU9JKH3</accession>